<dbReference type="AlphaFoldDB" id="A0A7G9Y2L6"/>
<proteinExistence type="predicted"/>
<name>A0A7G9Y2L6_9EURY</name>
<protein>
    <submittedName>
        <fullName evidence="1">Uncharacterized protein</fullName>
    </submittedName>
</protein>
<reference evidence="1" key="1">
    <citation type="submission" date="2020-06" db="EMBL/GenBank/DDBJ databases">
        <title>Unique genomic features of the anaerobic methanotrophic archaea.</title>
        <authorList>
            <person name="Chadwick G.L."/>
            <person name="Skennerton C.T."/>
            <person name="Laso-Perez R."/>
            <person name="Leu A.O."/>
            <person name="Speth D.R."/>
            <person name="Yu H."/>
            <person name="Morgan-Lang C."/>
            <person name="Hatzenpichler R."/>
            <person name="Goudeau D."/>
            <person name="Malmstrom R."/>
            <person name="Brazelton W.J."/>
            <person name="Woyke T."/>
            <person name="Hallam S.J."/>
            <person name="Tyson G.W."/>
            <person name="Wegener G."/>
            <person name="Boetius A."/>
            <person name="Orphan V."/>
        </authorList>
    </citation>
    <scope>NUCLEOTIDE SEQUENCE</scope>
</reference>
<dbReference type="EMBL" id="MT630723">
    <property type="protein sequence ID" value="QNO42250.1"/>
    <property type="molecule type" value="Genomic_DNA"/>
</dbReference>
<organism evidence="1">
    <name type="scientific">Candidatus Methanogaster sp. ANME-2c ERB4</name>
    <dbReference type="NCBI Taxonomy" id="2759911"/>
    <lineage>
        <taxon>Archaea</taxon>
        <taxon>Methanobacteriati</taxon>
        <taxon>Methanobacteriota</taxon>
        <taxon>Stenosarchaea group</taxon>
        <taxon>Methanomicrobia</taxon>
        <taxon>Methanosarcinales</taxon>
        <taxon>ANME-2 cluster</taxon>
        <taxon>Candidatus Methanogasteraceae</taxon>
        <taxon>Candidatus Methanogaster</taxon>
    </lineage>
</organism>
<gene>
    <name evidence="1" type="ORF">LDHBDEKG_00001</name>
</gene>
<sequence length="128" mass="14061">MKGTDHWSDDALDGLESIARAGGEGPEGNAVAEAFVDGLKELYGDEYTQKIAKGVKELQEREITDADKLPKKIGKATNSLSNLKGIAFEVEVATDSRYIDDVAEVRRDIPEGEIDILFKNDDIIEESF</sequence>
<accession>A0A7G9Y2L6</accession>
<evidence type="ECO:0000313" key="1">
    <source>
        <dbReference type="EMBL" id="QNO42250.1"/>
    </source>
</evidence>